<evidence type="ECO:0000256" key="3">
    <source>
        <dbReference type="ARBA" id="ARBA00022989"/>
    </source>
</evidence>
<keyword evidence="2 5" id="KW-0812">Transmembrane</keyword>
<evidence type="ECO:0000256" key="1">
    <source>
        <dbReference type="ARBA" id="ARBA00004370"/>
    </source>
</evidence>
<dbReference type="InterPro" id="IPR023352">
    <property type="entry name" value="MAPEG-like_dom_sf"/>
</dbReference>
<feature type="transmembrane region" description="Helical" evidence="5">
    <location>
        <begin position="13"/>
        <end position="31"/>
    </location>
</feature>
<organism evidence="6 7">
    <name type="scientific">Haliangium ochraceum (strain DSM 14365 / JCM 11303 / SMP-2)</name>
    <dbReference type="NCBI Taxonomy" id="502025"/>
    <lineage>
        <taxon>Bacteria</taxon>
        <taxon>Pseudomonadati</taxon>
        <taxon>Myxococcota</taxon>
        <taxon>Polyangia</taxon>
        <taxon>Haliangiales</taxon>
        <taxon>Kofleriaceae</taxon>
        <taxon>Haliangium</taxon>
    </lineage>
</organism>
<dbReference type="Gene3D" id="1.20.120.550">
    <property type="entry name" value="Membrane associated eicosanoid/glutathione metabolism-like domain"/>
    <property type="match status" value="1"/>
</dbReference>
<comment type="subcellular location">
    <subcellularLocation>
        <location evidence="1">Membrane</location>
    </subcellularLocation>
</comment>
<dbReference type="HOGENOM" id="CLU_110778_1_1_7"/>
<dbReference type="AlphaFoldDB" id="D0LKQ7"/>
<proteinExistence type="predicted"/>
<accession>D0LKQ7</accession>
<dbReference type="eggNOG" id="COG3686">
    <property type="taxonomic scope" value="Bacteria"/>
</dbReference>
<evidence type="ECO:0000256" key="5">
    <source>
        <dbReference type="SAM" id="Phobius"/>
    </source>
</evidence>
<dbReference type="PANTHER" id="PTHR35371:SF1">
    <property type="entry name" value="BLR7753 PROTEIN"/>
    <property type="match status" value="1"/>
</dbReference>
<dbReference type="RefSeq" id="WP_012827713.1">
    <property type="nucleotide sequence ID" value="NC_013440.1"/>
</dbReference>
<evidence type="ECO:0000256" key="2">
    <source>
        <dbReference type="ARBA" id="ARBA00022692"/>
    </source>
</evidence>
<protein>
    <submittedName>
        <fullName evidence="6">Putative transmembrane protein</fullName>
    </submittedName>
</protein>
<dbReference type="Proteomes" id="UP000001880">
    <property type="component" value="Chromosome"/>
</dbReference>
<evidence type="ECO:0000256" key="4">
    <source>
        <dbReference type="ARBA" id="ARBA00023136"/>
    </source>
</evidence>
<keyword evidence="4 5" id="KW-0472">Membrane</keyword>
<dbReference type="PANTHER" id="PTHR35371">
    <property type="entry name" value="INNER MEMBRANE PROTEIN"/>
    <property type="match status" value="1"/>
</dbReference>
<dbReference type="KEGG" id="hoh:Hoch_2571"/>
<feature type="transmembrane region" description="Helical" evidence="5">
    <location>
        <begin position="91"/>
        <end position="111"/>
    </location>
</feature>
<dbReference type="STRING" id="502025.Hoch_2571"/>
<dbReference type="Pfam" id="PF01124">
    <property type="entry name" value="MAPEG"/>
    <property type="match status" value="1"/>
</dbReference>
<evidence type="ECO:0000313" key="7">
    <source>
        <dbReference type="Proteomes" id="UP000001880"/>
    </source>
</evidence>
<name>D0LKQ7_HALO1</name>
<gene>
    <name evidence="6" type="ordered locus">Hoch_2571</name>
</gene>
<dbReference type="OrthoDB" id="6365081at2"/>
<dbReference type="InterPro" id="IPR001129">
    <property type="entry name" value="Membr-assoc_MAPEG"/>
</dbReference>
<evidence type="ECO:0000313" key="6">
    <source>
        <dbReference type="EMBL" id="ACY15105.1"/>
    </source>
</evidence>
<keyword evidence="3 5" id="KW-1133">Transmembrane helix</keyword>
<dbReference type="EMBL" id="CP001804">
    <property type="protein sequence ID" value="ACY15105.1"/>
    <property type="molecule type" value="Genomic_DNA"/>
</dbReference>
<dbReference type="GO" id="GO:0016020">
    <property type="term" value="C:membrane"/>
    <property type="evidence" value="ECO:0007669"/>
    <property type="project" value="UniProtKB-SubCell"/>
</dbReference>
<reference evidence="6 7" key="1">
    <citation type="journal article" date="2010" name="Stand. Genomic Sci.">
        <title>Complete genome sequence of Haliangium ochraceum type strain (SMP-2).</title>
        <authorList>
            <consortium name="US DOE Joint Genome Institute (JGI-PGF)"/>
            <person name="Ivanova N."/>
            <person name="Daum C."/>
            <person name="Lang E."/>
            <person name="Abt B."/>
            <person name="Kopitz M."/>
            <person name="Saunders E."/>
            <person name="Lapidus A."/>
            <person name="Lucas S."/>
            <person name="Glavina Del Rio T."/>
            <person name="Nolan M."/>
            <person name="Tice H."/>
            <person name="Copeland A."/>
            <person name="Cheng J.F."/>
            <person name="Chen F."/>
            <person name="Bruce D."/>
            <person name="Goodwin L."/>
            <person name="Pitluck S."/>
            <person name="Mavromatis K."/>
            <person name="Pati A."/>
            <person name="Mikhailova N."/>
            <person name="Chen A."/>
            <person name="Palaniappan K."/>
            <person name="Land M."/>
            <person name="Hauser L."/>
            <person name="Chang Y.J."/>
            <person name="Jeffries C.D."/>
            <person name="Detter J.C."/>
            <person name="Brettin T."/>
            <person name="Rohde M."/>
            <person name="Goker M."/>
            <person name="Bristow J."/>
            <person name="Markowitz V."/>
            <person name="Eisen J.A."/>
            <person name="Hugenholtz P."/>
            <person name="Kyrpides N.C."/>
            <person name="Klenk H.P."/>
        </authorList>
    </citation>
    <scope>NUCLEOTIDE SEQUENCE [LARGE SCALE GENOMIC DNA]</scope>
    <source>
        <strain evidence="7">DSM 14365 / CIP 107738 / JCM 11303 / AJ 13395 / SMP-2</strain>
    </source>
</reference>
<dbReference type="SUPFAM" id="SSF161084">
    <property type="entry name" value="MAPEG domain-like"/>
    <property type="match status" value="1"/>
</dbReference>
<sequence>MEEMFVLTFDLRMLVYTCFLALVMPMVYLPGRLARPAVRNWAIGNRTGEEPEAAAWVGRAVRAHRNILESLPVFGALVLVAHVSGEANETTARAAQIFFWARVAHFLVYVAGIPYLRTLVFGVSVVAEVVIALQILT</sequence>
<keyword evidence="7" id="KW-1185">Reference proteome</keyword>